<dbReference type="AlphaFoldDB" id="A0A6N2M452"/>
<feature type="region of interest" description="Disordered" evidence="1">
    <location>
        <begin position="1"/>
        <end position="43"/>
    </location>
</feature>
<sequence>MIHERNGGGAGGADSKRKREREREHSGTWLFMQGTEGRLSNTRNSSSLLWEVRCSLN</sequence>
<organism evidence="2">
    <name type="scientific">Salix viminalis</name>
    <name type="common">Common osier</name>
    <name type="synonym">Basket willow</name>
    <dbReference type="NCBI Taxonomy" id="40686"/>
    <lineage>
        <taxon>Eukaryota</taxon>
        <taxon>Viridiplantae</taxon>
        <taxon>Streptophyta</taxon>
        <taxon>Embryophyta</taxon>
        <taxon>Tracheophyta</taxon>
        <taxon>Spermatophyta</taxon>
        <taxon>Magnoliopsida</taxon>
        <taxon>eudicotyledons</taxon>
        <taxon>Gunneridae</taxon>
        <taxon>Pentapetalae</taxon>
        <taxon>rosids</taxon>
        <taxon>fabids</taxon>
        <taxon>Malpighiales</taxon>
        <taxon>Salicaceae</taxon>
        <taxon>Saliceae</taxon>
        <taxon>Salix</taxon>
    </lineage>
</organism>
<reference evidence="2" key="1">
    <citation type="submission" date="2019-03" db="EMBL/GenBank/DDBJ databases">
        <authorList>
            <person name="Mank J."/>
            <person name="Almeida P."/>
        </authorList>
    </citation>
    <scope>NUCLEOTIDE SEQUENCE</scope>
    <source>
        <strain evidence="2">78183</strain>
    </source>
</reference>
<name>A0A6N2M452_SALVM</name>
<proteinExistence type="predicted"/>
<protein>
    <submittedName>
        <fullName evidence="2">Uncharacterized protein</fullName>
    </submittedName>
</protein>
<dbReference type="EMBL" id="CAADRP010001585">
    <property type="protein sequence ID" value="VFU42672.1"/>
    <property type="molecule type" value="Genomic_DNA"/>
</dbReference>
<gene>
    <name evidence="2" type="ORF">SVIM_LOCUS258265</name>
</gene>
<feature type="compositionally biased region" description="Basic and acidic residues" evidence="1">
    <location>
        <begin position="14"/>
        <end position="26"/>
    </location>
</feature>
<evidence type="ECO:0000313" key="2">
    <source>
        <dbReference type="EMBL" id="VFU42672.1"/>
    </source>
</evidence>
<accession>A0A6N2M452</accession>
<evidence type="ECO:0000256" key="1">
    <source>
        <dbReference type="SAM" id="MobiDB-lite"/>
    </source>
</evidence>